<keyword evidence="4" id="KW-0410">Iron transport</keyword>
<evidence type="ECO:0000256" key="5">
    <source>
        <dbReference type="ARBA" id="ARBA00022692"/>
    </source>
</evidence>
<reference evidence="13" key="1">
    <citation type="submission" date="2023-06" db="EMBL/GenBank/DDBJ databases">
        <title>Genome-scale phylogeny and comparative genomics of the fungal order Sordariales.</title>
        <authorList>
            <consortium name="Lawrence Berkeley National Laboratory"/>
            <person name="Hensen N."/>
            <person name="Bonometti L."/>
            <person name="Westerberg I."/>
            <person name="Brannstrom I.O."/>
            <person name="Guillou S."/>
            <person name="Cros-Aarteil S."/>
            <person name="Calhoun S."/>
            <person name="Haridas S."/>
            <person name="Kuo A."/>
            <person name="Mondo S."/>
            <person name="Pangilinan J."/>
            <person name="Riley R."/>
            <person name="Labutti K."/>
            <person name="Andreopoulos B."/>
            <person name="Lipzen A."/>
            <person name="Chen C."/>
            <person name="Yanf M."/>
            <person name="Daum C."/>
            <person name="Ng V."/>
            <person name="Clum A."/>
            <person name="Steindorff A."/>
            <person name="Ohm R."/>
            <person name="Martin F."/>
            <person name="Silar P."/>
            <person name="Natvig D."/>
            <person name="Lalanne C."/>
            <person name="Gautier V."/>
            <person name="Ament-Velasquez S.L."/>
            <person name="Kruys A."/>
            <person name="Hutchinson M.I."/>
            <person name="Powell A.J."/>
            <person name="Barry K."/>
            <person name="Miller A.N."/>
            <person name="Grigoriev I.V."/>
            <person name="Debuchy R."/>
            <person name="Gladieux P."/>
            <person name="Thoren M.H."/>
            <person name="Johannesson H."/>
        </authorList>
    </citation>
    <scope>NUCLEOTIDE SEQUENCE</scope>
    <source>
        <strain evidence="13">8032-3</strain>
    </source>
</reference>
<evidence type="ECO:0000256" key="9">
    <source>
        <dbReference type="ARBA" id="ARBA00023136"/>
    </source>
</evidence>
<comment type="subcellular location">
    <subcellularLocation>
        <location evidence="1">Membrane</location>
        <topology evidence="1">Multi-pass membrane protein</topology>
    </subcellularLocation>
</comment>
<feature type="transmembrane region" description="Helical" evidence="11">
    <location>
        <begin position="282"/>
        <end position="306"/>
    </location>
</feature>
<dbReference type="PANTHER" id="PTHR23501:SF50">
    <property type="entry name" value="MFS SIDEROCHROME IRON TRANSPORTER MIRB (AFU_ORTHOLOGUE AFUA_3G03640)-RELATED"/>
    <property type="match status" value="1"/>
</dbReference>
<evidence type="ECO:0000256" key="10">
    <source>
        <dbReference type="SAM" id="MobiDB-lite"/>
    </source>
</evidence>
<name>A0AAJ0FMC7_9PEZI</name>
<dbReference type="AlphaFoldDB" id="A0AAJ0FMC7"/>
<proteinExistence type="inferred from homology"/>
<feature type="transmembrane region" description="Helical" evidence="11">
    <location>
        <begin position="148"/>
        <end position="170"/>
    </location>
</feature>
<dbReference type="Pfam" id="PF07690">
    <property type="entry name" value="MFS_1"/>
    <property type="match status" value="1"/>
</dbReference>
<feature type="transmembrane region" description="Helical" evidence="11">
    <location>
        <begin position="360"/>
        <end position="377"/>
    </location>
</feature>
<dbReference type="PANTHER" id="PTHR23501">
    <property type="entry name" value="MAJOR FACILITATOR SUPERFAMILY"/>
    <property type="match status" value="1"/>
</dbReference>
<evidence type="ECO:0000256" key="6">
    <source>
        <dbReference type="ARBA" id="ARBA00022989"/>
    </source>
</evidence>
<dbReference type="Proteomes" id="UP001244011">
    <property type="component" value="Unassembled WGS sequence"/>
</dbReference>
<evidence type="ECO:0000256" key="11">
    <source>
        <dbReference type="SAM" id="Phobius"/>
    </source>
</evidence>
<keyword evidence="14" id="KW-1185">Reference proteome</keyword>
<dbReference type="InterPro" id="IPR036259">
    <property type="entry name" value="MFS_trans_sf"/>
</dbReference>
<dbReference type="PROSITE" id="PS50850">
    <property type="entry name" value="MFS"/>
    <property type="match status" value="1"/>
</dbReference>
<dbReference type="GO" id="GO:0006826">
    <property type="term" value="P:iron ion transport"/>
    <property type="evidence" value="ECO:0007669"/>
    <property type="project" value="UniProtKB-KW"/>
</dbReference>
<feature type="transmembrane region" description="Helical" evidence="11">
    <location>
        <begin position="566"/>
        <end position="584"/>
    </location>
</feature>
<evidence type="ECO:0000313" key="14">
    <source>
        <dbReference type="Proteomes" id="UP001244011"/>
    </source>
</evidence>
<feature type="region of interest" description="Disordered" evidence="10">
    <location>
        <begin position="1"/>
        <end position="61"/>
    </location>
</feature>
<comment type="similarity">
    <text evidence="2">Belongs to the major facilitator superfamily.</text>
</comment>
<protein>
    <submittedName>
        <fullName evidence="13">Major facilitator superfamily domain-containing protein</fullName>
    </submittedName>
</protein>
<dbReference type="GeneID" id="85311529"/>
<keyword evidence="7" id="KW-0408">Iron</keyword>
<feature type="transmembrane region" description="Helical" evidence="11">
    <location>
        <begin position="488"/>
        <end position="512"/>
    </location>
</feature>
<feature type="transmembrane region" description="Helical" evidence="11">
    <location>
        <begin position="80"/>
        <end position="105"/>
    </location>
</feature>
<dbReference type="Gene3D" id="1.20.1250.20">
    <property type="entry name" value="MFS general substrate transporter like domains"/>
    <property type="match status" value="2"/>
</dbReference>
<keyword evidence="9 11" id="KW-0472">Membrane</keyword>
<evidence type="ECO:0000256" key="7">
    <source>
        <dbReference type="ARBA" id="ARBA00023004"/>
    </source>
</evidence>
<feature type="transmembrane region" description="Helical" evidence="11">
    <location>
        <begin position="234"/>
        <end position="256"/>
    </location>
</feature>
<dbReference type="FunFam" id="1.20.1250.20:FF:000284">
    <property type="entry name" value="Siderophore iron transporter mirB"/>
    <property type="match status" value="1"/>
</dbReference>
<comment type="caution">
    <text evidence="13">The sequence shown here is derived from an EMBL/GenBank/DDBJ whole genome shotgun (WGS) entry which is preliminary data.</text>
</comment>
<dbReference type="GO" id="GO:0022857">
    <property type="term" value="F:transmembrane transporter activity"/>
    <property type="evidence" value="ECO:0007669"/>
    <property type="project" value="InterPro"/>
</dbReference>
<dbReference type="GO" id="GO:0005886">
    <property type="term" value="C:plasma membrane"/>
    <property type="evidence" value="ECO:0007669"/>
    <property type="project" value="TreeGrafter"/>
</dbReference>
<feature type="transmembrane region" description="Helical" evidence="11">
    <location>
        <begin position="117"/>
        <end position="136"/>
    </location>
</feature>
<feature type="transmembrane region" description="Helical" evidence="11">
    <location>
        <begin position="451"/>
        <end position="481"/>
    </location>
</feature>
<feature type="domain" description="Major facilitator superfamily (MFS) profile" evidence="12">
    <location>
        <begin position="83"/>
        <end position="587"/>
    </location>
</feature>
<feature type="transmembrane region" description="Helical" evidence="11">
    <location>
        <begin position="426"/>
        <end position="445"/>
    </location>
</feature>
<keyword evidence="5 11" id="KW-0812">Transmembrane</keyword>
<dbReference type="RefSeq" id="XP_060282218.1">
    <property type="nucleotide sequence ID" value="XM_060428342.1"/>
</dbReference>
<dbReference type="FunFam" id="1.20.1250.20:FF:000302">
    <property type="entry name" value="MFS siderochrome iron transporter MirB"/>
    <property type="match status" value="1"/>
</dbReference>
<dbReference type="InterPro" id="IPR011701">
    <property type="entry name" value="MFS"/>
</dbReference>
<keyword evidence="6 11" id="KW-1133">Transmembrane helix</keyword>
<evidence type="ECO:0000313" key="13">
    <source>
        <dbReference type="EMBL" id="KAK1766005.1"/>
    </source>
</evidence>
<dbReference type="InterPro" id="IPR020846">
    <property type="entry name" value="MFS_dom"/>
</dbReference>
<feature type="transmembrane region" description="Helical" evidence="11">
    <location>
        <begin position="397"/>
        <end position="419"/>
    </location>
</feature>
<evidence type="ECO:0000256" key="3">
    <source>
        <dbReference type="ARBA" id="ARBA00022448"/>
    </source>
</evidence>
<accession>A0AAJ0FMC7</accession>
<feature type="transmembrane region" description="Helical" evidence="11">
    <location>
        <begin position="318"/>
        <end position="339"/>
    </location>
</feature>
<evidence type="ECO:0000256" key="2">
    <source>
        <dbReference type="ARBA" id="ARBA00008335"/>
    </source>
</evidence>
<dbReference type="SUPFAM" id="SSF103473">
    <property type="entry name" value="MFS general substrate transporter"/>
    <property type="match status" value="2"/>
</dbReference>
<dbReference type="EMBL" id="MU839013">
    <property type="protein sequence ID" value="KAK1766005.1"/>
    <property type="molecule type" value="Genomic_DNA"/>
</dbReference>
<evidence type="ECO:0000259" key="12">
    <source>
        <dbReference type="PROSITE" id="PS50850"/>
    </source>
</evidence>
<dbReference type="GO" id="GO:0010106">
    <property type="term" value="P:cellular response to iron ion starvation"/>
    <property type="evidence" value="ECO:0007669"/>
    <property type="project" value="UniProtKB-ARBA"/>
</dbReference>
<sequence length="600" mass="65913">MAAFSKPRFGFGRTTTHDEVTPVAMTTVEGDKKDPAIGSPDDAAADQSNEKPPLELPSQDAQRGVQNVEAVTLTWSKNSLIAVFILMFLLYFVNAFQASILYNLVPFATSDFESHSLLTVIYIVSNAMSAAVYIPLAKMMDLWGRAEGFLVMVAFANLGLILMATCNGLSTFCVAQVFYSIGFGGMTYSVDVITADVSKLKNRGLAYAFTSSPYMITAFAGSKASEAFYYHISWRWGFGCFAIILPFVAAPLFVLLKVNLRKAEKQGLVFRERSGRSLLQNIWHYTLEFDALGVVLFAAGLTVFLLPFTLADTAPNGWASGYIIAMIVVGFVLLVIFGLHETYLARAPFLNIQLLANRTVIGACLLDVTYQVSYYCWNSYFTSFLQVVNNLTLAQAGYVGSTFDVVSGVILLFVGFLIRKTGRFKWLLYFAVPLYILAQGLMIHFRRPNGYIGYIVMCQVFISVGGSIFIICEQIAILAAVDHQHVAAVLALLYVMGNIGGAVGNSISGAIWTNTFEKALERYLPASALPDIQDIYNSLDTQLTYAVGSPERLAIQQAYGYAQERMLAAGTGIMALSIIWILLIRNIDLTKIPQVKGMVF</sequence>
<keyword evidence="8" id="KW-0406">Ion transport</keyword>
<keyword evidence="3" id="KW-0813">Transport</keyword>
<evidence type="ECO:0000256" key="4">
    <source>
        <dbReference type="ARBA" id="ARBA00022496"/>
    </source>
</evidence>
<organism evidence="13 14">
    <name type="scientific">Phialemonium atrogriseum</name>
    <dbReference type="NCBI Taxonomy" id="1093897"/>
    <lineage>
        <taxon>Eukaryota</taxon>
        <taxon>Fungi</taxon>
        <taxon>Dikarya</taxon>
        <taxon>Ascomycota</taxon>
        <taxon>Pezizomycotina</taxon>
        <taxon>Sordariomycetes</taxon>
        <taxon>Sordariomycetidae</taxon>
        <taxon>Cephalothecales</taxon>
        <taxon>Cephalothecaceae</taxon>
        <taxon>Phialemonium</taxon>
    </lineage>
</organism>
<evidence type="ECO:0000256" key="1">
    <source>
        <dbReference type="ARBA" id="ARBA00004141"/>
    </source>
</evidence>
<gene>
    <name evidence="13" type="ORF">QBC33DRAFT_543149</name>
</gene>
<evidence type="ECO:0000256" key="8">
    <source>
        <dbReference type="ARBA" id="ARBA00023065"/>
    </source>
</evidence>